<accession>A0ACC1SQX5</accession>
<gene>
    <name evidence="1" type="ORF">NM688_g5731</name>
</gene>
<keyword evidence="2" id="KW-1185">Reference proteome</keyword>
<evidence type="ECO:0000313" key="2">
    <source>
        <dbReference type="Proteomes" id="UP001148662"/>
    </source>
</evidence>
<organism evidence="1 2">
    <name type="scientific">Phlebia brevispora</name>
    <dbReference type="NCBI Taxonomy" id="194682"/>
    <lineage>
        <taxon>Eukaryota</taxon>
        <taxon>Fungi</taxon>
        <taxon>Dikarya</taxon>
        <taxon>Basidiomycota</taxon>
        <taxon>Agaricomycotina</taxon>
        <taxon>Agaricomycetes</taxon>
        <taxon>Polyporales</taxon>
        <taxon>Meruliaceae</taxon>
        <taxon>Phlebia</taxon>
    </lineage>
</organism>
<dbReference type="EMBL" id="JANHOG010001087">
    <property type="protein sequence ID" value="KAJ3544526.1"/>
    <property type="molecule type" value="Genomic_DNA"/>
</dbReference>
<name>A0ACC1SQX5_9APHY</name>
<reference evidence="1" key="1">
    <citation type="submission" date="2022-07" db="EMBL/GenBank/DDBJ databases">
        <title>Genome Sequence of Phlebia brevispora.</title>
        <authorList>
            <person name="Buettner E."/>
        </authorList>
    </citation>
    <scope>NUCLEOTIDE SEQUENCE</scope>
    <source>
        <strain evidence="1">MPL23</strain>
    </source>
</reference>
<sequence length="529" mass="59517">MSAGDGSSTPALVPSADIVERIHGTIEDYIAQSAKQNMLQRVPFLILHELFLKRMLKLPENTLDEDPVLKAVATKAAYIAEELLQTTAQASAKLRTGLQAARNWALSSDTELPVDVIFNVSRYLTNKSDLKALSLACRQFAKPAQKELFRSIRHIVPPGREACDDLMNFLTTKKHLARFVKTFTLRGETLDWPSSFDVGKVQKIVQCLPALEQLTISAVDWTPTPGLGDSERAEFHSSLKRLCLLGIVIKHRNCSPLQLLRLANSWDRVELEYLDHPPGCVEPVDDAVSTNVLVIQHFLIHDTSETLPHDSHSFKDVVSLTVQYILDTQLPALEAIVRNSTHTLRNLSLRVTHVFSFGGADDWADLLDALKQCNHLTKVAIHGSLHCHVPPASNLQTRIQLLFEFILGVISVTRSSTRFFDFVFELRGRNVSEIVRSFRSMDWPRLGQEIELASNVDIVRIMLTSTSVLSEQVRLTQYDVLRDSFRSFGVHEGYFRDGFLVLYKSRVTWEFVLRALVYDPQTTGAEFGG</sequence>
<protein>
    <submittedName>
        <fullName evidence="1">Uncharacterized protein</fullName>
    </submittedName>
</protein>
<dbReference type="Proteomes" id="UP001148662">
    <property type="component" value="Unassembled WGS sequence"/>
</dbReference>
<proteinExistence type="predicted"/>
<evidence type="ECO:0000313" key="1">
    <source>
        <dbReference type="EMBL" id="KAJ3544526.1"/>
    </source>
</evidence>
<comment type="caution">
    <text evidence="1">The sequence shown here is derived from an EMBL/GenBank/DDBJ whole genome shotgun (WGS) entry which is preliminary data.</text>
</comment>